<dbReference type="GO" id="GO:0006006">
    <property type="term" value="P:glucose metabolic process"/>
    <property type="evidence" value="ECO:0007669"/>
    <property type="project" value="TreeGrafter"/>
</dbReference>
<dbReference type="AlphaFoldDB" id="A0A7H1NRS6"/>
<dbReference type="Proteomes" id="UP000516349">
    <property type="component" value="Chromosome"/>
</dbReference>
<evidence type="ECO:0008006" key="3">
    <source>
        <dbReference type="Google" id="ProtNLM"/>
    </source>
</evidence>
<dbReference type="GO" id="GO:0030246">
    <property type="term" value="F:carbohydrate binding"/>
    <property type="evidence" value="ECO:0007669"/>
    <property type="project" value="InterPro"/>
</dbReference>
<dbReference type="GO" id="GO:0033499">
    <property type="term" value="P:galactose catabolic process via UDP-galactose, Leloir pathway"/>
    <property type="evidence" value="ECO:0007669"/>
    <property type="project" value="TreeGrafter"/>
</dbReference>
<reference evidence="1 2" key="1">
    <citation type="submission" date="2020-08" db="EMBL/GenBank/DDBJ databases">
        <title>Complete genome sequence of Entomobacter blattae G55GP.</title>
        <authorList>
            <person name="Poehlein A."/>
            <person name="Guzman J."/>
            <person name="Daniel R."/>
            <person name="Vilcinskas A."/>
        </authorList>
    </citation>
    <scope>NUCLEOTIDE SEQUENCE [LARGE SCALE GENOMIC DNA]</scope>
    <source>
        <strain evidence="1 2">G55GP</strain>
    </source>
</reference>
<name>A0A7H1NRS6_9PROT</name>
<dbReference type="KEGG" id="ebla:JGUZn3_12600"/>
<dbReference type="PANTHER" id="PTHR10091:SF45">
    <property type="entry name" value="ALDOSE 1-EPIMERASE"/>
    <property type="match status" value="1"/>
</dbReference>
<dbReference type="Pfam" id="PF01263">
    <property type="entry name" value="Aldose_epim"/>
    <property type="match status" value="1"/>
</dbReference>
<evidence type="ECO:0000313" key="1">
    <source>
        <dbReference type="EMBL" id="QNT78486.1"/>
    </source>
</evidence>
<dbReference type="EMBL" id="CP060244">
    <property type="protein sequence ID" value="QNT78486.1"/>
    <property type="molecule type" value="Genomic_DNA"/>
</dbReference>
<proteinExistence type="predicted"/>
<accession>A0A7H1NRS6</accession>
<dbReference type="PANTHER" id="PTHR10091">
    <property type="entry name" value="ALDOSE-1-EPIMERASE"/>
    <property type="match status" value="1"/>
</dbReference>
<dbReference type="CDD" id="cd09021">
    <property type="entry name" value="Aldose_epim_Ec_YphB"/>
    <property type="match status" value="1"/>
</dbReference>
<keyword evidence="2" id="KW-1185">Reference proteome</keyword>
<dbReference type="RefSeq" id="WP_203412751.1">
    <property type="nucleotide sequence ID" value="NZ_CP060244.1"/>
</dbReference>
<protein>
    <recommendedName>
        <fullName evidence="3">Aldose 1-epimerase</fullName>
    </recommendedName>
</protein>
<dbReference type="InterPro" id="IPR011013">
    <property type="entry name" value="Gal_mutarotase_sf_dom"/>
</dbReference>
<dbReference type="Gene3D" id="2.70.98.10">
    <property type="match status" value="1"/>
</dbReference>
<organism evidence="1 2">
    <name type="scientific">Entomobacter blattae</name>
    <dbReference type="NCBI Taxonomy" id="2762277"/>
    <lineage>
        <taxon>Bacteria</taxon>
        <taxon>Pseudomonadati</taxon>
        <taxon>Pseudomonadota</taxon>
        <taxon>Alphaproteobacteria</taxon>
        <taxon>Acetobacterales</taxon>
        <taxon>Acetobacteraceae</taxon>
        <taxon>Entomobacter</taxon>
    </lineage>
</organism>
<evidence type="ECO:0000313" key="2">
    <source>
        <dbReference type="Proteomes" id="UP000516349"/>
    </source>
</evidence>
<sequence>MLELKSGGSVLSLLPELGGAITFWKYDGDDVFYPTIDPRLKAFKGKAVSAYPLVPFSNRIANGSFTFMGTSYKLAPNFGEEPHTIHGNGWMRPWDLFMVEDHSATLMLDYQAPEGQETEWPFSYRAELVYTLHDNELKISLVLKNTDNVEQPVGIGFHPCFPRGKDLHLGFVAQGVWSRTPQGLPDKRVKVEGPLSFEPMRPIGNAALDHCYDGRNTGIFMRWPSIHRSLTISVKGPMTHLMVYTPENSPYITVEPISHMPDAINHPEVAGRGLVVLPPGGEVRGQITFSLSTF</sequence>
<dbReference type="SUPFAM" id="SSF74650">
    <property type="entry name" value="Galactose mutarotase-like"/>
    <property type="match status" value="1"/>
</dbReference>
<dbReference type="GO" id="GO:0004034">
    <property type="term" value="F:aldose 1-epimerase activity"/>
    <property type="evidence" value="ECO:0007669"/>
    <property type="project" value="TreeGrafter"/>
</dbReference>
<dbReference type="InterPro" id="IPR014718">
    <property type="entry name" value="GH-type_carb-bd"/>
</dbReference>
<dbReference type="InterPro" id="IPR008183">
    <property type="entry name" value="Aldose_1/G6P_1-epimerase"/>
</dbReference>
<gene>
    <name evidence="1" type="primary">yphB</name>
    <name evidence="1" type="ORF">JGUZn3_12600</name>
</gene>